<feature type="domain" description="Methyltransferase type 11" evidence="1">
    <location>
        <begin position="50"/>
        <end position="151"/>
    </location>
</feature>
<dbReference type="PANTHER" id="PTHR43861">
    <property type="entry name" value="TRANS-ACONITATE 2-METHYLTRANSFERASE-RELATED"/>
    <property type="match status" value="1"/>
</dbReference>
<accession>F4X2V1</accession>
<name>F4X2V1_ACREC</name>
<proteinExistence type="predicted"/>
<dbReference type="SUPFAM" id="SSF53335">
    <property type="entry name" value="S-adenosyl-L-methionine-dependent methyltransferases"/>
    <property type="match status" value="1"/>
</dbReference>
<keyword evidence="3" id="KW-1185">Reference proteome</keyword>
<dbReference type="PANTHER" id="PTHR43861:SF1">
    <property type="entry name" value="TRANS-ACONITATE 2-METHYLTRANSFERASE"/>
    <property type="match status" value="1"/>
</dbReference>
<evidence type="ECO:0000313" key="3">
    <source>
        <dbReference type="Proteomes" id="UP000007755"/>
    </source>
</evidence>
<sequence>MLTINNNNDVIKYSYNSLKYIASNTSQREKAIAITDEFNEYLKNVSGKCIDIGCGPGDVTKDIILPALDPNAVVIGTDISESMIDYAKKKYIKEKRLEFDVLDIQTKNLPTKYVSEFDLVFSSHTLHWCNDITQAFENIYRMLRPNGVMLILFVTSHNIFNVLENLIYDGRFAPHIKDVNKYTWPLGKSINPRKQLKELLQTLGFTVIHCSHRDTFHQDANTDRFFCKFF</sequence>
<gene>
    <name evidence="2" type="ORF">G5I_12632</name>
</gene>
<dbReference type="STRING" id="103372.F4X2V1"/>
<dbReference type="Gene3D" id="3.40.50.150">
    <property type="entry name" value="Vaccinia Virus protein VP39"/>
    <property type="match status" value="1"/>
</dbReference>
<evidence type="ECO:0000313" key="2">
    <source>
        <dbReference type="EMBL" id="EGI59206.1"/>
    </source>
</evidence>
<dbReference type="GO" id="GO:0008757">
    <property type="term" value="F:S-adenosylmethionine-dependent methyltransferase activity"/>
    <property type="evidence" value="ECO:0007669"/>
    <property type="project" value="InterPro"/>
</dbReference>
<dbReference type="AlphaFoldDB" id="F4X2V1"/>
<dbReference type="InterPro" id="IPR013216">
    <property type="entry name" value="Methyltransf_11"/>
</dbReference>
<dbReference type="eggNOG" id="ENOG502S1MZ">
    <property type="taxonomic scope" value="Eukaryota"/>
</dbReference>
<reference evidence="2" key="1">
    <citation type="submission" date="2011-02" db="EMBL/GenBank/DDBJ databases">
        <title>The genome of the leaf-cutting ant Acromyrmex echinatior suggests key adaptations to social evolution and fungus farming.</title>
        <authorList>
            <person name="Nygaard S."/>
            <person name="Zhang G."/>
        </authorList>
    </citation>
    <scope>NUCLEOTIDE SEQUENCE</scope>
</reference>
<dbReference type="EMBL" id="GL888593">
    <property type="protein sequence ID" value="EGI59206.1"/>
    <property type="molecule type" value="Genomic_DNA"/>
</dbReference>
<protein>
    <submittedName>
        <fullName evidence="2">Biotin synthesis protein bioC</fullName>
    </submittedName>
</protein>
<dbReference type="InParanoid" id="F4X2V1"/>
<dbReference type="CDD" id="cd02440">
    <property type="entry name" value="AdoMet_MTases"/>
    <property type="match status" value="1"/>
</dbReference>
<dbReference type="Pfam" id="PF08241">
    <property type="entry name" value="Methyltransf_11"/>
    <property type="match status" value="1"/>
</dbReference>
<evidence type="ECO:0000259" key="1">
    <source>
        <dbReference type="Pfam" id="PF08241"/>
    </source>
</evidence>
<dbReference type="Proteomes" id="UP000007755">
    <property type="component" value="Unassembled WGS sequence"/>
</dbReference>
<dbReference type="InterPro" id="IPR029063">
    <property type="entry name" value="SAM-dependent_MTases_sf"/>
</dbReference>
<dbReference type="OrthoDB" id="8300214at2759"/>
<organism evidence="3">
    <name type="scientific">Acromyrmex echinatior</name>
    <name type="common">Panamanian leafcutter ant</name>
    <name type="synonym">Acromyrmex octospinosus echinatior</name>
    <dbReference type="NCBI Taxonomy" id="103372"/>
    <lineage>
        <taxon>Eukaryota</taxon>
        <taxon>Metazoa</taxon>
        <taxon>Ecdysozoa</taxon>
        <taxon>Arthropoda</taxon>
        <taxon>Hexapoda</taxon>
        <taxon>Insecta</taxon>
        <taxon>Pterygota</taxon>
        <taxon>Neoptera</taxon>
        <taxon>Endopterygota</taxon>
        <taxon>Hymenoptera</taxon>
        <taxon>Apocrita</taxon>
        <taxon>Aculeata</taxon>
        <taxon>Formicoidea</taxon>
        <taxon>Formicidae</taxon>
        <taxon>Myrmicinae</taxon>
        <taxon>Acromyrmex</taxon>
    </lineage>
</organism>